<feature type="transmembrane region" description="Helical" evidence="10">
    <location>
        <begin position="127"/>
        <end position="149"/>
    </location>
</feature>
<dbReference type="OrthoDB" id="8189294at2759"/>
<keyword evidence="12" id="KW-1185">Reference proteome</keyword>
<dbReference type="Proteomes" id="UP000292052">
    <property type="component" value="Unassembled WGS sequence"/>
</dbReference>
<feature type="transmembrane region" description="Helical" evidence="10">
    <location>
        <begin position="67"/>
        <end position="89"/>
    </location>
</feature>
<accession>A0A482W5K4</accession>
<proteinExistence type="inferred from homology"/>
<evidence type="ECO:0000313" key="12">
    <source>
        <dbReference type="Proteomes" id="UP000292052"/>
    </source>
</evidence>
<keyword evidence="3 10" id="KW-0716">Sensory transduction</keyword>
<evidence type="ECO:0000256" key="10">
    <source>
        <dbReference type="RuleBase" id="RU351113"/>
    </source>
</evidence>
<reference evidence="11 12" key="1">
    <citation type="submission" date="2017-03" db="EMBL/GenBank/DDBJ databases">
        <title>Genome of the blue death feigning beetle - Asbolus verrucosus.</title>
        <authorList>
            <person name="Rider S.D."/>
        </authorList>
    </citation>
    <scope>NUCLEOTIDE SEQUENCE [LARGE SCALE GENOMIC DNA]</scope>
    <source>
        <strain evidence="11">Butters</strain>
        <tissue evidence="11">Head and leg muscle</tissue>
    </source>
</reference>
<name>A0A482W5K4_ASBVE</name>
<keyword evidence="6 10" id="KW-1133">Transmembrane helix</keyword>
<comment type="subcellular location">
    <subcellularLocation>
        <location evidence="1 10">Cell membrane</location>
        <topology evidence="1 10">Multi-pass membrane protein</topology>
    </subcellularLocation>
</comment>
<organism evidence="11 12">
    <name type="scientific">Asbolus verrucosus</name>
    <name type="common">Desert ironclad beetle</name>
    <dbReference type="NCBI Taxonomy" id="1661398"/>
    <lineage>
        <taxon>Eukaryota</taxon>
        <taxon>Metazoa</taxon>
        <taxon>Ecdysozoa</taxon>
        <taxon>Arthropoda</taxon>
        <taxon>Hexapoda</taxon>
        <taxon>Insecta</taxon>
        <taxon>Pterygota</taxon>
        <taxon>Neoptera</taxon>
        <taxon>Endopterygota</taxon>
        <taxon>Coleoptera</taxon>
        <taxon>Polyphaga</taxon>
        <taxon>Cucujiformia</taxon>
        <taxon>Tenebrionidae</taxon>
        <taxon>Pimeliinae</taxon>
        <taxon>Asbolus</taxon>
    </lineage>
</organism>
<keyword evidence="2" id="KW-1003">Cell membrane</keyword>
<dbReference type="GO" id="GO:0005886">
    <property type="term" value="C:plasma membrane"/>
    <property type="evidence" value="ECO:0007669"/>
    <property type="project" value="UniProtKB-SubCell"/>
</dbReference>
<dbReference type="GO" id="GO:0004984">
    <property type="term" value="F:olfactory receptor activity"/>
    <property type="evidence" value="ECO:0007669"/>
    <property type="project" value="InterPro"/>
</dbReference>
<comment type="similarity">
    <text evidence="10">Belongs to the insect chemoreceptor superfamily. Heteromeric odorant receptor channel (TC 1.A.69) family.</text>
</comment>
<keyword evidence="9 10" id="KW-0807">Transducer</keyword>
<evidence type="ECO:0000256" key="2">
    <source>
        <dbReference type="ARBA" id="ARBA00022475"/>
    </source>
</evidence>
<evidence type="ECO:0000256" key="5">
    <source>
        <dbReference type="ARBA" id="ARBA00022725"/>
    </source>
</evidence>
<evidence type="ECO:0000256" key="4">
    <source>
        <dbReference type="ARBA" id="ARBA00022692"/>
    </source>
</evidence>
<evidence type="ECO:0000313" key="11">
    <source>
        <dbReference type="EMBL" id="RZC40384.1"/>
    </source>
</evidence>
<keyword evidence="5 10" id="KW-0552">Olfaction</keyword>
<evidence type="ECO:0000256" key="8">
    <source>
        <dbReference type="ARBA" id="ARBA00023170"/>
    </source>
</evidence>
<protein>
    <recommendedName>
        <fullName evidence="10">Odorant receptor</fullName>
    </recommendedName>
</protein>
<feature type="transmembrane region" description="Helical" evidence="10">
    <location>
        <begin position="285"/>
        <end position="305"/>
    </location>
</feature>
<feature type="transmembrane region" description="Helical" evidence="10">
    <location>
        <begin position="30"/>
        <end position="47"/>
    </location>
</feature>
<evidence type="ECO:0000256" key="6">
    <source>
        <dbReference type="ARBA" id="ARBA00022989"/>
    </source>
</evidence>
<dbReference type="AlphaFoldDB" id="A0A482W5K4"/>
<evidence type="ECO:0000256" key="9">
    <source>
        <dbReference type="ARBA" id="ARBA00023224"/>
    </source>
</evidence>
<dbReference type="GO" id="GO:0005549">
    <property type="term" value="F:odorant binding"/>
    <property type="evidence" value="ECO:0007669"/>
    <property type="project" value="InterPro"/>
</dbReference>
<evidence type="ECO:0000256" key="7">
    <source>
        <dbReference type="ARBA" id="ARBA00023136"/>
    </source>
</evidence>
<dbReference type="PANTHER" id="PTHR21137:SF35">
    <property type="entry name" value="ODORANT RECEPTOR 19A-RELATED"/>
    <property type="match status" value="1"/>
</dbReference>
<evidence type="ECO:0000256" key="3">
    <source>
        <dbReference type="ARBA" id="ARBA00022606"/>
    </source>
</evidence>
<feature type="transmembrane region" description="Helical" evidence="10">
    <location>
        <begin position="252"/>
        <end position="273"/>
    </location>
</feature>
<gene>
    <name evidence="11" type="ORF">BDFB_011964</name>
</gene>
<dbReference type="Pfam" id="PF02949">
    <property type="entry name" value="7tm_6"/>
    <property type="match status" value="1"/>
</dbReference>
<comment type="caution">
    <text evidence="11">The sequence shown here is derived from an EMBL/GenBank/DDBJ whole genome shotgun (WGS) entry which is preliminary data.</text>
</comment>
<keyword evidence="4 10" id="KW-0812">Transmembrane</keyword>
<dbReference type="PANTHER" id="PTHR21137">
    <property type="entry name" value="ODORANT RECEPTOR"/>
    <property type="match status" value="1"/>
</dbReference>
<keyword evidence="8 10" id="KW-0675">Receptor</keyword>
<evidence type="ECO:0000256" key="1">
    <source>
        <dbReference type="ARBA" id="ARBA00004651"/>
    </source>
</evidence>
<sequence>MAKYEWEHAIRINILILKLVGLWPQENESYKFSVYTFYAIISINLFINGHNFFQTMNIFVVYSDLDALIATIFITITDVLASVKVYYFARNMGQLKKLMIKLNSKVFQPKSDKQIILVKPSLFSWKLTYIAFWTPVGTTLFLWAIFPIMDGSVKEYRLPFSAWYPYNTKISPWYEFTYMYQVASIWFLATANLNMDTLIAALMMYVGAQCDILCDDVRNLSSCFAGEFTEKLVTCIQHHRTIVKFAENCNKFFSLIVLGQFFTSAVTIGLAMFRLTLVAPTSSEAFSLLFYVGSMTVQIFLYCWFGNEVELKVRIEKNNIQDDFFVTIQSQTCHLYTIFDQKLSYLFFLIFGSDYFPKFVCIICKVCQ</sequence>
<dbReference type="GO" id="GO:0007165">
    <property type="term" value="P:signal transduction"/>
    <property type="evidence" value="ECO:0007669"/>
    <property type="project" value="UniProtKB-KW"/>
</dbReference>
<dbReference type="EMBL" id="QDEB01026456">
    <property type="protein sequence ID" value="RZC40384.1"/>
    <property type="molecule type" value="Genomic_DNA"/>
</dbReference>
<keyword evidence="7 10" id="KW-0472">Membrane</keyword>
<dbReference type="InterPro" id="IPR004117">
    <property type="entry name" value="7tm6_olfct_rcpt"/>
</dbReference>
<comment type="caution">
    <text evidence="10">Lacks conserved residue(s) required for the propagation of feature annotation.</text>
</comment>